<evidence type="ECO:0000259" key="1">
    <source>
        <dbReference type="Pfam" id="PF07992"/>
    </source>
</evidence>
<dbReference type="Pfam" id="PF14691">
    <property type="entry name" value="Fer4_20"/>
    <property type="match status" value="1"/>
</dbReference>
<dbReference type="PANTHER" id="PTHR42783">
    <property type="entry name" value="GLUTAMATE SYNTHASE [NADPH] SMALL CHAIN"/>
    <property type="match status" value="1"/>
</dbReference>
<dbReference type="EMBL" id="CP004393">
    <property type="protein sequence ID" value="AJE47745.1"/>
    <property type="molecule type" value="Genomic_DNA"/>
</dbReference>
<dbReference type="RefSeq" id="WP_043870235.1">
    <property type="nucleotide sequence ID" value="NZ_CP004393.1"/>
</dbReference>
<dbReference type="SUPFAM" id="SSF51971">
    <property type="entry name" value="Nucleotide-binding domain"/>
    <property type="match status" value="1"/>
</dbReference>
<reference evidence="3 4" key="1">
    <citation type="journal article" date="2014" name="Int. J. Syst. Evol. Microbiol.">
        <title>Celeribacter indicus sp. nov., a polycyclic aromatic hydrocarbon-degrading bacterium from deep-sea sediment and reclassification of Huaishuia halophila as Celeribacter halophilus comb. nov.</title>
        <authorList>
            <person name="Lai Q."/>
            <person name="Cao J."/>
            <person name="Yuan J."/>
            <person name="Li F."/>
            <person name="Shao Z."/>
        </authorList>
    </citation>
    <scope>NUCLEOTIDE SEQUENCE [LARGE SCALE GENOMIC DNA]</scope>
    <source>
        <strain evidence="3">P73</strain>
    </source>
</reference>
<name>A0A0B5E2Z4_9RHOB</name>
<dbReference type="InterPro" id="IPR023753">
    <property type="entry name" value="FAD/NAD-binding_dom"/>
</dbReference>
<dbReference type="Gene3D" id="3.50.50.60">
    <property type="entry name" value="FAD/NAD(P)-binding domain"/>
    <property type="match status" value="2"/>
</dbReference>
<gene>
    <name evidence="3" type="ORF">P73_3030</name>
</gene>
<evidence type="ECO:0000259" key="2">
    <source>
        <dbReference type="Pfam" id="PF14691"/>
    </source>
</evidence>
<dbReference type="AlphaFoldDB" id="A0A0B5E2Z4"/>
<evidence type="ECO:0000313" key="4">
    <source>
        <dbReference type="Proteomes" id="UP000031521"/>
    </source>
</evidence>
<sequence length="445" mass="46782">MSISPMTPGLAAGRLPKDSYAAHFSDLHPPLDAHEAQVAADRCYFCHDAPCMTACPTSIDVPLFIRQILTGTPEAAAKTIFDQNILGGMCARVCPTETLCEQACVRETAEGRPVEIGRLQRYATDSLMAKNSHPFSRAAPTGKRVAVVGAGPAGLSAAHRLAMRGHDVTVFDARPKPGGLNEYGIASYKAPEGFAQKEVDWLMQIGGIAVETGRALGAGLTLEGLKAEFDAVFLAIGLAGVNALRAEGEEKENVRDAVEFIADLRQSNDLSTLPVGRDVVVIGGGMTAVDAAVQAKLLGARTVTMLYRRGRERMGASEYEQDLAASRGVRIVYNARPVRVIGNGACAEVECEYTVEENGALVSTGETFRLPADQLFKAIGQTLAGAPDGLRIEGGKIAVSATGRTSVARVWAGGDCASGGEDLTVTAVAEGRDAADDIHAKLMEG</sequence>
<dbReference type="GO" id="GO:0051536">
    <property type="term" value="F:iron-sulfur cluster binding"/>
    <property type="evidence" value="ECO:0007669"/>
    <property type="project" value="InterPro"/>
</dbReference>
<dbReference type="SUPFAM" id="SSF46548">
    <property type="entry name" value="alpha-helical ferredoxin"/>
    <property type="match status" value="1"/>
</dbReference>
<dbReference type="PRINTS" id="PR00419">
    <property type="entry name" value="ADXRDTASE"/>
</dbReference>
<accession>A0A0B5E2Z4</accession>
<feature type="domain" description="Dihydroprymidine dehydrogenase" evidence="2">
    <location>
        <begin position="23"/>
        <end position="130"/>
    </location>
</feature>
<proteinExistence type="predicted"/>
<dbReference type="HOGENOM" id="CLU_000422_3_3_5"/>
<dbReference type="Proteomes" id="UP000031521">
    <property type="component" value="Chromosome"/>
</dbReference>
<dbReference type="OrthoDB" id="9803192at2"/>
<dbReference type="KEGG" id="cid:P73_3030"/>
<evidence type="ECO:0000313" key="3">
    <source>
        <dbReference type="EMBL" id="AJE47745.1"/>
    </source>
</evidence>
<dbReference type="PANTHER" id="PTHR42783:SF3">
    <property type="entry name" value="GLUTAMATE SYNTHASE [NADPH] SMALL CHAIN-RELATED"/>
    <property type="match status" value="1"/>
</dbReference>
<dbReference type="Gene3D" id="1.10.1060.10">
    <property type="entry name" value="Alpha-helical ferredoxin"/>
    <property type="match status" value="1"/>
</dbReference>
<dbReference type="InterPro" id="IPR028261">
    <property type="entry name" value="DPD_II"/>
</dbReference>
<dbReference type="InterPro" id="IPR009051">
    <property type="entry name" value="Helical_ferredxn"/>
</dbReference>
<dbReference type="STRING" id="1208324.P73_3030"/>
<keyword evidence="4" id="KW-1185">Reference proteome</keyword>
<organism evidence="3 4">
    <name type="scientific">Celeribacter indicus</name>
    <dbReference type="NCBI Taxonomy" id="1208324"/>
    <lineage>
        <taxon>Bacteria</taxon>
        <taxon>Pseudomonadati</taxon>
        <taxon>Pseudomonadota</taxon>
        <taxon>Alphaproteobacteria</taxon>
        <taxon>Rhodobacterales</taxon>
        <taxon>Roseobacteraceae</taxon>
        <taxon>Celeribacter</taxon>
    </lineage>
</organism>
<dbReference type="Pfam" id="PF07992">
    <property type="entry name" value="Pyr_redox_2"/>
    <property type="match status" value="1"/>
</dbReference>
<feature type="domain" description="FAD/NAD(P)-binding" evidence="1">
    <location>
        <begin position="144"/>
        <end position="431"/>
    </location>
</feature>
<dbReference type="InterPro" id="IPR036188">
    <property type="entry name" value="FAD/NAD-bd_sf"/>
</dbReference>
<protein>
    <submittedName>
        <fullName evidence="3">Oxidoreductase</fullName>
    </submittedName>
</protein>
<dbReference type="GO" id="GO:0016491">
    <property type="term" value="F:oxidoreductase activity"/>
    <property type="evidence" value="ECO:0007669"/>
    <property type="project" value="InterPro"/>
</dbReference>